<gene>
    <name evidence="3" type="ORF">OJ996_10810</name>
</gene>
<protein>
    <submittedName>
        <fullName evidence="3">DUF3592 domain-containing protein</fullName>
    </submittedName>
</protein>
<evidence type="ECO:0000259" key="2">
    <source>
        <dbReference type="Pfam" id="PF12158"/>
    </source>
</evidence>
<evidence type="ECO:0000313" key="4">
    <source>
        <dbReference type="Proteomes" id="UP001165653"/>
    </source>
</evidence>
<dbReference type="InterPro" id="IPR021994">
    <property type="entry name" value="DUF3592"/>
</dbReference>
<dbReference type="RefSeq" id="WP_264513573.1">
    <property type="nucleotide sequence ID" value="NZ_JAPDDR010000005.1"/>
</dbReference>
<keyword evidence="4" id="KW-1185">Reference proteome</keyword>
<evidence type="ECO:0000256" key="1">
    <source>
        <dbReference type="SAM" id="Phobius"/>
    </source>
</evidence>
<reference evidence="3" key="1">
    <citation type="submission" date="2022-10" db="EMBL/GenBank/DDBJ databases">
        <title>Luteolibacter sp. GHJ8, whole genome shotgun sequencing project.</title>
        <authorList>
            <person name="Zhao G."/>
            <person name="Shen L."/>
        </authorList>
    </citation>
    <scope>NUCLEOTIDE SEQUENCE</scope>
    <source>
        <strain evidence="3">GHJ8</strain>
    </source>
</reference>
<organism evidence="3 4">
    <name type="scientific">Luteolibacter rhizosphaerae</name>
    <dbReference type="NCBI Taxonomy" id="2989719"/>
    <lineage>
        <taxon>Bacteria</taxon>
        <taxon>Pseudomonadati</taxon>
        <taxon>Verrucomicrobiota</taxon>
        <taxon>Verrucomicrobiia</taxon>
        <taxon>Verrucomicrobiales</taxon>
        <taxon>Verrucomicrobiaceae</taxon>
        <taxon>Luteolibacter</taxon>
    </lineage>
</organism>
<dbReference type="EMBL" id="JAPDDR010000005">
    <property type="protein sequence ID" value="MCW1914068.1"/>
    <property type="molecule type" value="Genomic_DNA"/>
</dbReference>
<evidence type="ECO:0000313" key="3">
    <source>
        <dbReference type="EMBL" id="MCW1914068.1"/>
    </source>
</evidence>
<keyword evidence="1" id="KW-0812">Transmembrane</keyword>
<feature type="transmembrane region" description="Helical" evidence="1">
    <location>
        <begin position="138"/>
        <end position="158"/>
    </location>
</feature>
<dbReference type="Proteomes" id="UP001165653">
    <property type="component" value="Unassembled WGS sequence"/>
</dbReference>
<accession>A0ABT3G2K3</accession>
<keyword evidence="1" id="KW-0472">Membrane</keyword>
<feature type="domain" description="DUF3592" evidence="2">
    <location>
        <begin position="47"/>
        <end position="132"/>
    </location>
</feature>
<feature type="transmembrane region" description="Helical" evidence="1">
    <location>
        <begin position="12"/>
        <end position="31"/>
    </location>
</feature>
<name>A0ABT3G2K3_9BACT</name>
<comment type="caution">
    <text evidence="3">The sequence shown here is derived from an EMBL/GenBank/DDBJ whole genome shotgun (WGS) entry which is preliminary data.</text>
</comment>
<dbReference type="Pfam" id="PF12158">
    <property type="entry name" value="DUF3592"/>
    <property type="match status" value="1"/>
</dbReference>
<sequence length="173" mass="19152">MARVSIGSRVYLSSVGLVLAAAGGLFFALMWRSFQRARAVEHWPVVPCMILSSGEEERQVDPNSGVERRFAVLFGYEWKGQPYESDLVRLRGSGWSSKEDVVEAYVAKYPEGSRQECHVNPEDPGKAVLEKESKAPGYSLWFPGIFVVGGLGMVVGAWRNYSAKESKSRQAST</sequence>
<keyword evidence="1" id="KW-1133">Transmembrane helix</keyword>
<proteinExistence type="predicted"/>